<dbReference type="KEGG" id="lha:LHA_2980"/>
<keyword evidence="2" id="KW-1185">Reference proteome</keyword>
<dbReference type="RefSeq" id="WP_045107064.1">
    <property type="nucleotide sequence ID" value="NZ_LN681225.1"/>
</dbReference>
<dbReference type="STRING" id="449.LHA_2980"/>
<dbReference type="EMBL" id="LN681225">
    <property type="protein sequence ID" value="CEK11972.1"/>
    <property type="molecule type" value="Genomic_DNA"/>
</dbReference>
<dbReference type="Pfam" id="PF13576">
    <property type="entry name" value="Pentapeptide_3"/>
    <property type="match status" value="1"/>
</dbReference>
<dbReference type="OrthoDB" id="5652420at2"/>
<accession>A0A0A8UXV6</accession>
<dbReference type="AlphaFoldDB" id="A0A0A8UXV6"/>
<dbReference type="Gene3D" id="2.160.20.80">
    <property type="entry name" value="E3 ubiquitin-protein ligase SopA"/>
    <property type="match status" value="2"/>
</dbReference>
<proteinExistence type="predicted"/>
<organism evidence="1 2">
    <name type="scientific">Legionella hackeliae</name>
    <dbReference type="NCBI Taxonomy" id="449"/>
    <lineage>
        <taxon>Bacteria</taxon>
        <taxon>Pseudomonadati</taxon>
        <taxon>Pseudomonadota</taxon>
        <taxon>Gammaproteobacteria</taxon>
        <taxon>Legionellales</taxon>
        <taxon>Legionellaceae</taxon>
        <taxon>Legionella</taxon>
    </lineage>
</organism>
<dbReference type="Pfam" id="PF00805">
    <property type="entry name" value="Pentapeptide"/>
    <property type="match status" value="2"/>
</dbReference>
<evidence type="ECO:0000313" key="1">
    <source>
        <dbReference type="EMBL" id="CEK11972.1"/>
    </source>
</evidence>
<dbReference type="PANTHER" id="PTHR14136">
    <property type="entry name" value="BTB_POZ DOMAIN-CONTAINING PROTEIN KCTD9"/>
    <property type="match status" value="1"/>
</dbReference>
<dbReference type="Proteomes" id="UP000032803">
    <property type="component" value="Chromosome I"/>
</dbReference>
<reference evidence="2" key="1">
    <citation type="submission" date="2014-09" db="EMBL/GenBank/DDBJ databases">
        <authorList>
            <person name="Gomez-Valero L."/>
        </authorList>
    </citation>
    <scope>NUCLEOTIDE SEQUENCE [LARGE SCALE GENOMIC DNA]</scope>
    <source>
        <strain evidence="2">ATCC35250</strain>
    </source>
</reference>
<dbReference type="SUPFAM" id="SSF141571">
    <property type="entry name" value="Pentapeptide repeat-like"/>
    <property type="match status" value="2"/>
</dbReference>
<gene>
    <name evidence="1" type="ORF">LHA_2980</name>
</gene>
<dbReference type="PANTHER" id="PTHR14136:SF17">
    <property type="entry name" value="BTB_POZ DOMAIN-CONTAINING PROTEIN KCTD9"/>
    <property type="match status" value="1"/>
</dbReference>
<protein>
    <recommendedName>
        <fullName evidence="3">Pentapeptide repeat protein</fullName>
    </recommendedName>
</protein>
<dbReference type="InterPro" id="IPR001646">
    <property type="entry name" value="5peptide_repeat"/>
</dbReference>
<sequence length="604" mass="68415">MPRIESDELVQLARKFDKIQSSDMLGSFFSNLDELEHRVHLKVNQILNTNFDPTLPLSKQDVAKQLKNFQEQLNLIFSLRIKAISQYRMLRDEEKIIVWTSYSKTTDANPNSSNKPLKPQMQFEIFEILSTYIEEKSSSNIHPILLADFFKLLSFPAGLNLLNKFRNHLQGGRIIEFQPDEDYVAAMVPETPSDAFAFQTQGSADKVKAFSGFDLDDLKSYYVKDPTAHSSHGTEPKKALEKVIVAIPKTQNMEIIFAKGTKQQIVYSISPSYRALYHELTHAHRSLKGSHKKKYAFPAHLGIFYSKNAEELWTINLGKTSEKALSRDDQLPERIGHFSITLYKENDHLTTSLNQEQVRRTEMKILACTIKAQLLSGKKDFIGIAYQGQNRPRQDRLEVDLSWQKGNFIFDKANALFFIMDSKLSNSSFRMANLLSSKFYRSELLNVDFTGSVLDSIELQNSNLSSSQLNKCNLLNASLSTGNFDGVQLTQAKVNNSKITNCSFLGANFSKSQISNTVFENVDFSGVILDDVLFNNVQFKNCRFTNAIASKMKMMHCSLEDVSFHYANMDQCSIDGELKSVDFVTASMNKCIVTNSLTGHSPSI</sequence>
<dbReference type="PATRIC" id="fig|449.7.peg.1515"/>
<evidence type="ECO:0008006" key="3">
    <source>
        <dbReference type="Google" id="ProtNLM"/>
    </source>
</evidence>
<name>A0A0A8UXV6_LEGHA</name>
<dbReference type="InterPro" id="IPR051082">
    <property type="entry name" value="Pentapeptide-BTB/POZ_domain"/>
</dbReference>
<evidence type="ECO:0000313" key="2">
    <source>
        <dbReference type="Proteomes" id="UP000032803"/>
    </source>
</evidence>
<dbReference type="HOGENOM" id="CLU_451850_0_0_6"/>